<sequence length="113" mass="13658">MKDRRFLGQQTSKRKPLTQEQKDKQRKMASCYMVVKFHDGNEWSKWSNEWAQPRIRNIGDAVNEMFRIMETYFRGKVHSAAIFDTRINKDTGADNKIYQFENGVWKMEKQFNW</sequence>
<accession>A0A4R4JYS6</accession>
<dbReference type="EMBL" id="SMJU01000018">
    <property type="protein sequence ID" value="TDB60070.1"/>
    <property type="molecule type" value="Genomic_DNA"/>
</dbReference>
<feature type="region of interest" description="Disordered" evidence="1">
    <location>
        <begin position="1"/>
        <end position="25"/>
    </location>
</feature>
<protein>
    <submittedName>
        <fullName evidence="2">Uncharacterized protein</fullName>
    </submittedName>
</protein>
<reference evidence="2 3" key="1">
    <citation type="submission" date="2019-02" db="EMBL/GenBank/DDBJ databases">
        <title>Arundinibacter roseus gen. nov., sp. nov., a new member of the family Cytophagaceae.</title>
        <authorList>
            <person name="Szuroczki S."/>
            <person name="Khayer B."/>
            <person name="Sproer C."/>
            <person name="Toumi M."/>
            <person name="Szabo A."/>
            <person name="Felfoldi T."/>
            <person name="Schumann P."/>
            <person name="Toth E."/>
        </authorList>
    </citation>
    <scope>NUCLEOTIDE SEQUENCE [LARGE SCALE GENOMIC DNA]</scope>
    <source>
        <strain evidence="2 3">DMA-k-7a</strain>
    </source>
</reference>
<comment type="caution">
    <text evidence="2">The sequence shown here is derived from an EMBL/GenBank/DDBJ whole genome shotgun (WGS) entry which is preliminary data.</text>
</comment>
<dbReference type="OrthoDB" id="962590at2"/>
<evidence type="ECO:0000313" key="2">
    <source>
        <dbReference type="EMBL" id="TDB60070.1"/>
    </source>
</evidence>
<proteinExistence type="predicted"/>
<evidence type="ECO:0000256" key="1">
    <source>
        <dbReference type="SAM" id="MobiDB-lite"/>
    </source>
</evidence>
<dbReference type="Proteomes" id="UP000295706">
    <property type="component" value="Unassembled WGS sequence"/>
</dbReference>
<dbReference type="RefSeq" id="WP_132121668.1">
    <property type="nucleotide sequence ID" value="NZ_SMJU01000018.1"/>
</dbReference>
<name>A0A4R4JYS6_9BACT</name>
<evidence type="ECO:0000313" key="3">
    <source>
        <dbReference type="Proteomes" id="UP000295706"/>
    </source>
</evidence>
<organism evidence="2 3">
    <name type="scientific">Arundinibacter roseus</name>
    <dbReference type="NCBI Taxonomy" id="2070510"/>
    <lineage>
        <taxon>Bacteria</taxon>
        <taxon>Pseudomonadati</taxon>
        <taxon>Bacteroidota</taxon>
        <taxon>Cytophagia</taxon>
        <taxon>Cytophagales</taxon>
        <taxon>Spirosomataceae</taxon>
        <taxon>Arundinibacter</taxon>
    </lineage>
</organism>
<keyword evidence="3" id="KW-1185">Reference proteome</keyword>
<dbReference type="AlphaFoldDB" id="A0A4R4JYS6"/>
<gene>
    <name evidence="2" type="ORF">EZE20_21605</name>
</gene>